<feature type="domain" description="ZP" evidence="15">
    <location>
        <begin position="240"/>
        <end position="489"/>
    </location>
</feature>
<organism evidence="16 17">
    <name type="scientific">Aquarana catesbeiana</name>
    <name type="common">American bullfrog</name>
    <name type="synonym">Rana catesbeiana</name>
    <dbReference type="NCBI Taxonomy" id="8400"/>
    <lineage>
        <taxon>Eukaryota</taxon>
        <taxon>Metazoa</taxon>
        <taxon>Chordata</taxon>
        <taxon>Craniata</taxon>
        <taxon>Vertebrata</taxon>
        <taxon>Euteleostomi</taxon>
        <taxon>Amphibia</taxon>
        <taxon>Batrachia</taxon>
        <taxon>Anura</taxon>
        <taxon>Neobatrachia</taxon>
        <taxon>Ranoidea</taxon>
        <taxon>Ranidae</taxon>
        <taxon>Aquarana</taxon>
    </lineage>
</organism>
<dbReference type="InterPro" id="IPR018097">
    <property type="entry name" value="EGF_Ca-bd_CS"/>
</dbReference>
<keyword evidence="8" id="KW-0677">Repeat</keyword>
<feature type="disulfide bond" evidence="13">
    <location>
        <begin position="49"/>
        <end position="66"/>
    </location>
</feature>
<dbReference type="PANTHER" id="PTHR14002">
    <property type="entry name" value="ENDOGLIN/TGF-BETA RECEPTOR TYPE III"/>
    <property type="match status" value="1"/>
</dbReference>
<dbReference type="PROSITE" id="PS51034">
    <property type="entry name" value="ZP_2"/>
    <property type="match status" value="1"/>
</dbReference>
<dbReference type="AlphaFoldDB" id="A0A2G9QLI9"/>
<keyword evidence="4" id="KW-0964">Secreted</keyword>
<evidence type="ECO:0000256" key="3">
    <source>
        <dbReference type="ARBA" id="ARBA00022475"/>
    </source>
</evidence>
<dbReference type="InterPro" id="IPR001881">
    <property type="entry name" value="EGF-like_Ca-bd_dom"/>
</dbReference>
<dbReference type="Pfam" id="PF00100">
    <property type="entry name" value="Zona_pellucida"/>
    <property type="match status" value="1"/>
</dbReference>
<dbReference type="GO" id="GO:0005576">
    <property type="term" value="C:extracellular region"/>
    <property type="evidence" value="ECO:0007669"/>
    <property type="project" value="UniProtKB-SubCell"/>
</dbReference>
<comment type="subcellular location">
    <subcellularLocation>
        <location evidence="1">Cell membrane</location>
        <topology evidence="1">Lipid-anchor</topology>
        <topology evidence="1">GPI-anchor</topology>
    </subcellularLocation>
    <subcellularLocation>
        <location evidence="2">Secreted</location>
    </subcellularLocation>
</comment>
<evidence type="ECO:0000256" key="9">
    <source>
        <dbReference type="ARBA" id="ARBA00023136"/>
    </source>
</evidence>
<dbReference type="InterPro" id="IPR000742">
    <property type="entry name" value="EGF"/>
</dbReference>
<evidence type="ECO:0000256" key="10">
    <source>
        <dbReference type="ARBA" id="ARBA00023157"/>
    </source>
</evidence>
<gene>
    <name evidence="16" type="ORF">AB205_0179060</name>
</gene>
<evidence type="ECO:0008006" key="18">
    <source>
        <dbReference type="Google" id="ProtNLM"/>
    </source>
</evidence>
<dbReference type="PROSITE" id="PS01186">
    <property type="entry name" value="EGF_2"/>
    <property type="match status" value="3"/>
</dbReference>
<dbReference type="SMART" id="SM00181">
    <property type="entry name" value="EGF"/>
    <property type="match status" value="4"/>
</dbReference>
<dbReference type="InterPro" id="IPR001507">
    <property type="entry name" value="ZP_dom"/>
</dbReference>
<evidence type="ECO:0000259" key="15">
    <source>
        <dbReference type="PROSITE" id="PS51034"/>
    </source>
</evidence>
<dbReference type="Proteomes" id="UP000228934">
    <property type="component" value="Unassembled WGS sequence"/>
</dbReference>
<keyword evidence="3" id="KW-1003">Cell membrane</keyword>
<evidence type="ECO:0000256" key="1">
    <source>
        <dbReference type="ARBA" id="ARBA00004609"/>
    </source>
</evidence>
<evidence type="ECO:0000256" key="7">
    <source>
        <dbReference type="ARBA" id="ARBA00022729"/>
    </source>
</evidence>
<evidence type="ECO:0000256" key="13">
    <source>
        <dbReference type="PROSITE-ProRule" id="PRU00076"/>
    </source>
</evidence>
<keyword evidence="10 13" id="KW-1015">Disulfide bond</keyword>
<dbReference type="GO" id="GO:0005886">
    <property type="term" value="C:plasma membrane"/>
    <property type="evidence" value="ECO:0007669"/>
    <property type="project" value="UniProtKB-SubCell"/>
</dbReference>
<accession>A0A2G9QLI9</accession>
<evidence type="ECO:0000256" key="11">
    <source>
        <dbReference type="ARBA" id="ARBA00023180"/>
    </source>
</evidence>
<dbReference type="PROSITE" id="PS00010">
    <property type="entry name" value="ASX_HYDROXYL"/>
    <property type="match status" value="2"/>
</dbReference>
<feature type="domain" description="EGF-like" evidence="14">
    <location>
        <begin position="82"/>
        <end position="123"/>
    </location>
</feature>
<dbReference type="Pfam" id="PF12947">
    <property type="entry name" value="EGF_3"/>
    <property type="match status" value="2"/>
</dbReference>
<dbReference type="PROSITE" id="PS01187">
    <property type="entry name" value="EGF_CA"/>
    <property type="match status" value="1"/>
</dbReference>
<feature type="non-terminal residue" evidence="16">
    <location>
        <position position="1"/>
    </location>
</feature>
<evidence type="ECO:0000313" key="17">
    <source>
        <dbReference type="Proteomes" id="UP000228934"/>
    </source>
</evidence>
<dbReference type="GO" id="GO:0098552">
    <property type="term" value="C:side of membrane"/>
    <property type="evidence" value="ECO:0007669"/>
    <property type="project" value="UniProtKB-KW"/>
</dbReference>
<keyword evidence="9" id="KW-0472">Membrane</keyword>
<evidence type="ECO:0000256" key="2">
    <source>
        <dbReference type="ARBA" id="ARBA00004613"/>
    </source>
</evidence>
<dbReference type="Pfam" id="PF07645">
    <property type="entry name" value="EGF_CA"/>
    <property type="match status" value="2"/>
</dbReference>
<keyword evidence="7" id="KW-0732">Signal</keyword>
<evidence type="ECO:0000256" key="6">
    <source>
        <dbReference type="ARBA" id="ARBA00022622"/>
    </source>
</evidence>
<dbReference type="Gene3D" id="2.60.40.4100">
    <property type="entry name" value="Zona pellucida, ZP-C domain"/>
    <property type="match status" value="1"/>
</dbReference>
<dbReference type="FunFam" id="2.10.25.10:FF:000038">
    <property type="entry name" value="Fibrillin 2"/>
    <property type="match status" value="1"/>
</dbReference>
<dbReference type="Gene3D" id="2.10.25.10">
    <property type="entry name" value="Laminin"/>
    <property type="match status" value="3"/>
</dbReference>
<evidence type="ECO:0000259" key="14">
    <source>
        <dbReference type="PROSITE" id="PS50026"/>
    </source>
</evidence>
<sequence length="489" mass="54281">TCSDSDCHPNATCSEFGGYGECTCKEGFAGDGSSCNDIYECQDFYTNNCNYYGNGYCVNTIGSYTCNCYSGYDYKEDFGCVDIDECADSSLNDCDPVAICTNHYGSYTCTCPQGYYGDGYHCEINECLQGTPCGSNEECVKYIGSYSCIDPCSSNTILNDPWRSTSNTYGYWDYWYYWYHCDNGLSGWYRFKGEYDQKIPEHCIPQYSCGTAIPIWMNGSHPTVSDGIVNRTACSNWYDGCCTYPYNISVKMCPGGFYVYKLQRPPSCNFAYCTAAQGWTALRMRNAELWAEFLAVTNNGSVIRYTNTVYLASYSDGVIVRDEIPIDFHCDYPSDMEINLLTAISSYVVSVFNVAGTANFTITMGLFQDSGYTTPYTDSKVWLSSSSILYVGVIVTGATGSSPFVLVMKNCYATPTADSFYGPRYDILTNQCPNKNDPTLSVAENGVSLKGRFSLQVFKFLGGFDKIYLHCQVGLCDTSNSYCAAVSMD</sequence>
<dbReference type="PROSITE" id="PS50026">
    <property type="entry name" value="EGF_3"/>
    <property type="match status" value="3"/>
</dbReference>
<dbReference type="SUPFAM" id="SSF57184">
    <property type="entry name" value="Growth factor receptor domain"/>
    <property type="match status" value="1"/>
</dbReference>
<dbReference type="InterPro" id="IPR057774">
    <property type="entry name" value="D8C_UMOD/GP2/OIT3-like"/>
</dbReference>
<dbReference type="InterPro" id="IPR000152">
    <property type="entry name" value="EGF-type_Asp/Asn_hydroxyl_site"/>
</dbReference>
<dbReference type="FunFam" id="2.60.40.4100:FF:000001">
    <property type="entry name" value="alpha-tectorin isoform X1"/>
    <property type="match status" value="1"/>
</dbReference>
<evidence type="ECO:0000256" key="8">
    <source>
        <dbReference type="ARBA" id="ARBA00022737"/>
    </source>
</evidence>
<keyword evidence="11" id="KW-0325">Glycoprotein</keyword>
<dbReference type="CDD" id="cd00054">
    <property type="entry name" value="EGF_CA"/>
    <property type="match status" value="2"/>
</dbReference>
<evidence type="ECO:0000313" key="16">
    <source>
        <dbReference type="EMBL" id="PIO15943.1"/>
    </source>
</evidence>
<evidence type="ECO:0000256" key="5">
    <source>
        <dbReference type="ARBA" id="ARBA00022536"/>
    </source>
</evidence>
<dbReference type="OrthoDB" id="2015116at2759"/>
<dbReference type="InterPro" id="IPR042235">
    <property type="entry name" value="ZP-C_dom"/>
</dbReference>
<dbReference type="Pfam" id="PF23283">
    <property type="entry name" value="D8C_UMOD"/>
    <property type="match status" value="1"/>
</dbReference>
<name>A0A2G9QLI9_AQUCT</name>
<keyword evidence="5 13" id="KW-0245">EGF-like domain</keyword>
<proteinExistence type="predicted"/>
<dbReference type="InterPro" id="IPR024731">
    <property type="entry name" value="NELL2-like_EGF"/>
</dbReference>
<evidence type="ECO:0000256" key="12">
    <source>
        <dbReference type="ARBA" id="ARBA00023288"/>
    </source>
</evidence>
<dbReference type="GO" id="GO:0005509">
    <property type="term" value="F:calcium ion binding"/>
    <property type="evidence" value="ECO:0007669"/>
    <property type="project" value="InterPro"/>
</dbReference>
<dbReference type="InterPro" id="IPR009030">
    <property type="entry name" value="Growth_fac_rcpt_cys_sf"/>
</dbReference>
<feature type="domain" description="EGF-like" evidence="14">
    <location>
        <begin position="1"/>
        <end position="36"/>
    </location>
</feature>
<dbReference type="EMBL" id="KV967830">
    <property type="protein sequence ID" value="PIO15943.1"/>
    <property type="molecule type" value="Genomic_DNA"/>
</dbReference>
<keyword evidence="12" id="KW-0449">Lipoprotein</keyword>
<evidence type="ECO:0000256" key="4">
    <source>
        <dbReference type="ARBA" id="ARBA00022525"/>
    </source>
</evidence>
<feature type="domain" description="EGF-like" evidence="14">
    <location>
        <begin position="37"/>
        <end position="81"/>
    </location>
</feature>
<reference evidence="17" key="1">
    <citation type="journal article" date="2017" name="Nat. Commun.">
        <title>The North American bullfrog draft genome provides insight into hormonal regulation of long noncoding RNA.</title>
        <authorList>
            <person name="Hammond S.A."/>
            <person name="Warren R.L."/>
            <person name="Vandervalk B.P."/>
            <person name="Kucuk E."/>
            <person name="Khan H."/>
            <person name="Gibb E.A."/>
            <person name="Pandoh P."/>
            <person name="Kirk H."/>
            <person name="Zhao Y."/>
            <person name="Jones M."/>
            <person name="Mungall A.J."/>
            <person name="Coope R."/>
            <person name="Pleasance S."/>
            <person name="Moore R.A."/>
            <person name="Holt R.A."/>
            <person name="Round J.M."/>
            <person name="Ohora S."/>
            <person name="Walle B.V."/>
            <person name="Veldhoen N."/>
            <person name="Helbing C.C."/>
            <person name="Birol I."/>
        </authorList>
    </citation>
    <scope>NUCLEOTIDE SEQUENCE [LARGE SCALE GENOMIC DNA]</scope>
</reference>
<dbReference type="InterPro" id="IPR049883">
    <property type="entry name" value="NOTCH1_EGF-like"/>
</dbReference>
<keyword evidence="17" id="KW-1185">Reference proteome</keyword>
<comment type="caution">
    <text evidence="13">Lacks conserved residue(s) required for the propagation of feature annotation.</text>
</comment>
<protein>
    <recommendedName>
        <fullName evidence="18">Uromodulin</fullName>
    </recommendedName>
</protein>
<dbReference type="InterPro" id="IPR055355">
    <property type="entry name" value="ZP-C"/>
</dbReference>
<dbReference type="SMART" id="SM00241">
    <property type="entry name" value="ZP"/>
    <property type="match status" value="1"/>
</dbReference>
<keyword evidence="6" id="KW-0336">GPI-anchor</keyword>
<dbReference type="PANTHER" id="PTHR14002:SF48">
    <property type="entry name" value="UROMODULIN"/>
    <property type="match status" value="1"/>
</dbReference>
<dbReference type="SMART" id="SM00179">
    <property type="entry name" value="EGF_CA"/>
    <property type="match status" value="3"/>
</dbReference>